<dbReference type="GO" id="GO:0015990">
    <property type="term" value="P:electron transport coupled proton transport"/>
    <property type="evidence" value="ECO:0007669"/>
    <property type="project" value="TreeGrafter"/>
</dbReference>
<keyword evidence="14 17" id="KW-0496">Mitochondrion</keyword>
<feature type="transmembrane region" description="Helical" evidence="17">
    <location>
        <begin position="213"/>
        <end position="233"/>
    </location>
</feature>
<feature type="domain" description="NADH:quinone oxidoreductase/Mrp antiporter transmembrane" evidence="18">
    <location>
        <begin position="106"/>
        <end position="387"/>
    </location>
</feature>
<comment type="function">
    <text evidence="17">Core subunit of the mitochondrial membrane respiratory chain NADH dehydrogenase (Complex I) which catalyzes electron transfer from NADH through the respiratory chain, using ubiquinone as an electron acceptor. Essential for the catalytic activity and assembly of complex I.</text>
</comment>
<evidence type="ECO:0000256" key="1">
    <source>
        <dbReference type="ARBA" id="ARBA00003257"/>
    </source>
</evidence>
<evidence type="ECO:0000256" key="4">
    <source>
        <dbReference type="ARBA" id="ARBA00012944"/>
    </source>
</evidence>
<feature type="transmembrane region" description="Helical" evidence="17">
    <location>
        <begin position="20"/>
        <end position="41"/>
    </location>
</feature>
<feature type="transmembrane region" description="Helical" evidence="17">
    <location>
        <begin position="180"/>
        <end position="201"/>
    </location>
</feature>
<protein>
    <recommendedName>
        <fullName evidence="5 17">NADH-ubiquinone oxidoreductase chain 4</fullName>
        <ecNumber evidence="4 17">7.1.1.2</ecNumber>
    </recommendedName>
</protein>
<evidence type="ECO:0000256" key="12">
    <source>
        <dbReference type="ARBA" id="ARBA00023027"/>
    </source>
</evidence>
<keyword evidence="7 17" id="KW-0679">Respiratory chain</keyword>
<dbReference type="GO" id="GO:0031966">
    <property type="term" value="C:mitochondrial membrane"/>
    <property type="evidence" value="ECO:0007669"/>
    <property type="project" value="UniProtKB-SubCell"/>
</dbReference>
<feature type="transmembrane region" description="Helical" evidence="17">
    <location>
        <begin position="393"/>
        <end position="413"/>
    </location>
</feature>
<feature type="transmembrane region" description="Helical" evidence="17">
    <location>
        <begin position="239"/>
        <end position="263"/>
    </location>
</feature>
<dbReference type="InterPro" id="IPR001750">
    <property type="entry name" value="ND/Mrp_TM"/>
</dbReference>
<evidence type="ECO:0000313" key="20">
    <source>
        <dbReference type="EMBL" id="AGO28099.1"/>
    </source>
</evidence>
<dbReference type="EMBL" id="KC887525">
    <property type="protein sequence ID" value="AGO28099.1"/>
    <property type="molecule type" value="Genomic_DNA"/>
</dbReference>
<keyword evidence="8 17" id="KW-0812">Transmembrane</keyword>
<dbReference type="Pfam" id="PF01059">
    <property type="entry name" value="Oxidored_q5_N"/>
    <property type="match status" value="1"/>
</dbReference>
<evidence type="ECO:0000256" key="13">
    <source>
        <dbReference type="ARBA" id="ARBA00023075"/>
    </source>
</evidence>
<dbReference type="GO" id="GO:0003954">
    <property type="term" value="F:NADH dehydrogenase activity"/>
    <property type="evidence" value="ECO:0007669"/>
    <property type="project" value="TreeGrafter"/>
</dbReference>
<proteinExistence type="inferred from homology"/>
<feature type="transmembrane region" description="Helical" evidence="17">
    <location>
        <begin position="364"/>
        <end position="386"/>
    </location>
</feature>
<keyword evidence="9" id="KW-1278">Translocase</keyword>
<dbReference type="PANTHER" id="PTHR43507">
    <property type="entry name" value="NADH-UBIQUINONE OXIDOREDUCTASE CHAIN 4"/>
    <property type="match status" value="1"/>
</dbReference>
<dbReference type="AlphaFoldDB" id="A0A7I6H8G2"/>
<comment type="subcellular location">
    <subcellularLocation>
        <location evidence="2 17">Mitochondrion membrane</location>
        <topology evidence="2 17">Multi-pass membrane protein</topology>
    </subcellularLocation>
</comment>
<evidence type="ECO:0000256" key="14">
    <source>
        <dbReference type="ARBA" id="ARBA00023128"/>
    </source>
</evidence>
<comment type="similarity">
    <text evidence="3 17">Belongs to the complex I subunit 4 family.</text>
</comment>
<feature type="transmembrane region" description="Helical" evidence="17">
    <location>
        <begin position="295"/>
        <end position="315"/>
    </location>
</feature>
<keyword evidence="13 17" id="KW-0830">Ubiquinone</keyword>
<dbReference type="GO" id="GO:0048039">
    <property type="term" value="F:ubiquinone binding"/>
    <property type="evidence" value="ECO:0007669"/>
    <property type="project" value="TreeGrafter"/>
</dbReference>
<evidence type="ECO:0000256" key="6">
    <source>
        <dbReference type="ARBA" id="ARBA00022448"/>
    </source>
</evidence>
<dbReference type="InterPro" id="IPR000260">
    <property type="entry name" value="NADH4_N"/>
</dbReference>
<evidence type="ECO:0000256" key="5">
    <source>
        <dbReference type="ARBA" id="ARBA00021006"/>
    </source>
</evidence>
<feature type="domain" description="NADH:ubiquinone oxidoreductase chain 4 N-terminal" evidence="19">
    <location>
        <begin position="1"/>
        <end position="101"/>
    </location>
</feature>
<feature type="transmembrane region" description="Helical" evidence="17">
    <location>
        <begin position="47"/>
        <end position="72"/>
    </location>
</feature>
<evidence type="ECO:0000259" key="18">
    <source>
        <dbReference type="Pfam" id="PF00361"/>
    </source>
</evidence>
<geneLocation type="mitochondrion" evidence="20"/>
<keyword evidence="6 17" id="KW-0813">Transport</keyword>
<dbReference type="GO" id="GO:0042773">
    <property type="term" value="P:ATP synthesis coupled electron transport"/>
    <property type="evidence" value="ECO:0007669"/>
    <property type="project" value="InterPro"/>
</dbReference>
<feature type="transmembrane region" description="Helical" evidence="17">
    <location>
        <begin position="84"/>
        <end position="103"/>
    </location>
</feature>
<evidence type="ECO:0000256" key="7">
    <source>
        <dbReference type="ARBA" id="ARBA00022660"/>
    </source>
</evidence>
<reference evidence="20" key="1">
    <citation type="submission" date="2013-04" db="EMBL/GenBank/DDBJ databases">
        <authorList>
            <person name="Gao J.Y."/>
            <person name="Cai W.Z."/>
        </authorList>
    </citation>
    <scope>NUCLEOTIDE SEQUENCE</scope>
</reference>
<dbReference type="PRINTS" id="PR01437">
    <property type="entry name" value="NUOXDRDTASE4"/>
</dbReference>
<accession>A0A7I6H8G2</accession>
<dbReference type="GO" id="GO:0008137">
    <property type="term" value="F:NADH dehydrogenase (ubiquinone) activity"/>
    <property type="evidence" value="ECO:0007669"/>
    <property type="project" value="UniProtKB-UniRule"/>
</dbReference>
<keyword evidence="11 17" id="KW-1133">Transmembrane helix</keyword>
<comment type="catalytic activity">
    <reaction evidence="16 17">
        <text>a ubiquinone + NADH + 5 H(+)(in) = a ubiquinol + NAD(+) + 4 H(+)(out)</text>
        <dbReference type="Rhea" id="RHEA:29091"/>
        <dbReference type="Rhea" id="RHEA-COMP:9565"/>
        <dbReference type="Rhea" id="RHEA-COMP:9566"/>
        <dbReference type="ChEBI" id="CHEBI:15378"/>
        <dbReference type="ChEBI" id="CHEBI:16389"/>
        <dbReference type="ChEBI" id="CHEBI:17976"/>
        <dbReference type="ChEBI" id="CHEBI:57540"/>
        <dbReference type="ChEBI" id="CHEBI:57945"/>
        <dbReference type="EC" id="7.1.1.2"/>
    </reaction>
</comment>
<keyword evidence="10 17" id="KW-0249">Electron transport</keyword>
<keyword evidence="15 17" id="KW-0472">Membrane</keyword>
<feature type="transmembrane region" description="Helical" evidence="17">
    <location>
        <begin position="419"/>
        <end position="442"/>
    </location>
</feature>
<feature type="transmembrane region" description="Helical" evidence="17">
    <location>
        <begin position="109"/>
        <end position="128"/>
    </location>
</feature>
<dbReference type="EC" id="7.1.1.2" evidence="4 17"/>
<dbReference type="PANTHER" id="PTHR43507:SF20">
    <property type="entry name" value="NADH-UBIQUINONE OXIDOREDUCTASE CHAIN 4"/>
    <property type="match status" value="1"/>
</dbReference>
<evidence type="ECO:0000259" key="19">
    <source>
        <dbReference type="Pfam" id="PF01059"/>
    </source>
</evidence>
<evidence type="ECO:0000256" key="3">
    <source>
        <dbReference type="ARBA" id="ARBA00009025"/>
    </source>
</evidence>
<evidence type="ECO:0000256" key="8">
    <source>
        <dbReference type="ARBA" id="ARBA00022692"/>
    </source>
</evidence>
<dbReference type="InterPro" id="IPR003918">
    <property type="entry name" value="NADH_UbQ_OxRdtase"/>
</dbReference>
<evidence type="ECO:0000256" key="15">
    <source>
        <dbReference type="ARBA" id="ARBA00023136"/>
    </source>
</evidence>
<organism evidence="20">
    <name type="scientific">Ischnobaenella hainana</name>
    <dbReference type="NCBI Taxonomy" id="1347743"/>
    <lineage>
        <taxon>Eukaryota</taxon>
        <taxon>Metazoa</taxon>
        <taxon>Ecdysozoa</taxon>
        <taxon>Arthropoda</taxon>
        <taxon>Hexapoda</taxon>
        <taxon>Insecta</taxon>
        <taxon>Pterygota</taxon>
        <taxon>Neoptera</taxon>
        <taxon>Paraneoptera</taxon>
        <taxon>Hemiptera</taxon>
        <taxon>Heteroptera</taxon>
        <taxon>Panheteroptera</taxon>
        <taxon>Cimicomorpha</taxon>
        <taxon>Reduviidae</taxon>
        <taxon>Emesinae</taxon>
        <taxon>Emesini</taxon>
        <taxon>Ischnobaenella</taxon>
    </lineage>
</organism>
<comment type="function">
    <text evidence="1">Core subunit of the mitochondrial membrane respiratory chain NADH dehydrogenase (Complex I) that is believed to belong to the minimal assembly required for catalysis. Complex I functions in the transfer of electrons from NADH to the respiratory chain. The immediate electron acceptor for the enzyme is believed to be ubiquinone.</text>
</comment>
<evidence type="ECO:0000256" key="10">
    <source>
        <dbReference type="ARBA" id="ARBA00022982"/>
    </source>
</evidence>
<evidence type="ECO:0000256" key="2">
    <source>
        <dbReference type="ARBA" id="ARBA00004225"/>
    </source>
</evidence>
<feature type="transmembrane region" description="Helical" evidence="17">
    <location>
        <begin position="327"/>
        <end position="349"/>
    </location>
</feature>
<evidence type="ECO:0000256" key="11">
    <source>
        <dbReference type="ARBA" id="ARBA00022989"/>
    </source>
</evidence>
<name>A0A7I6H8G2_9HEMI</name>
<dbReference type="Pfam" id="PF00361">
    <property type="entry name" value="Proton_antipo_M"/>
    <property type="match status" value="1"/>
</dbReference>
<evidence type="ECO:0000256" key="9">
    <source>
        <dbReference type="ARBA" id="ARBA00022967"/>
    </source>
</evidence>
<evidence type="ECO:0000256" key="16">
    <source>
        <dbReference type="ARBA" id="ARBA00049551"/>
    </source>
</evidence>
<sequence>MMKLLMYLVMLIPMIYMSFWWGFIYYLMLMIIMFISFFWFLNYWSSLSYFFGGDLLSMMMILLSLWIVYLMIMSSSKIKFMSNYVCEFMYVNMFLLLFLVFCFSTYNLLIFFIFFESSIVPTLILIFGWGYQPERLMSGFYLLFYTLFASLPLLLMVIYLGDSSSYFYFFVNGLNMNLYMFVSLIMAFLIKMPMVFVHFWLPKAHVEAPVAGSMILAGILLKLGGYGLFRVFVFCIDFVFIYGGFIISVIFIGLIMVVLVCMFQVDVKSLIAYSSVVHMGFLLCGIFTLNQTSFLGSLILMIGHGLCSSGLFSLFNMLYEKLGSRSFYMNSGIINFIPSFCLLLFIFSANNMASPFSMNFMGEIMLIMGLMCWGSYLFIFIFIVSFMSCLYSIYMFSYVCHGPMFGGMIMSNFNNSREYYLLFMHLFPLNLIFLKSDIFILWL</sequence>
<feature type="transmembrane region" description="Helical" evidence="17">
    <location>
        <begin position="140"/>
        <end position="160"/>
    </location>
</feature>
<keyword evidence="12 17" id="KW-0520">NAD</keyword>
<gene>
    <name evidence="20" type="primary">ND4</name>
</gene>
<evidence type="ECO:0000256" key="17">
    <source>
        <dbReference type="RuleBase" id="RU003297"/>
    </source>
</evidence>
<feature type="transmembrane region" description="Helical" evidence="17">
    <location>
        <begin position="270"/>
        <end position="289"/>
    </location>
</feature>